<evidence type="ECO:0000256" key="5">
    <source>
        <dbReference type="ARBA" id="ARBA00022723"/>
    </source>
</evidence>
<evidence type="ECO:0000256" key="3">
    <source>
        <dbReference type="ARBA" id="ARBA00005253"/>
    </source>
</evidence>
<dbReference type="PROSITE" id="PS00018">
    <property type="entry name" value="EF_HAND_1"/>
    <property type="match status" value="6"/>
</dbReference>
<comment type="similarity">
    <text evidence="3">Belongs to the centrin family.</text>
</comment>
<feature type="coiled-coil region" evidence="13">
    <location>
        <begin position="1544"/>
        <end position="1636"/>
    </location>
</feature>
<keyword evidence="5" id="KW-0479">Metal-binding</keyword>
<feature type="domain" description="EF-hand" evidence="15">
    <location>
        <begin position="766"/>
        <end position="797"/>
    </location>
</feature>
<evidence type="ECO:0000256" key="14">
    <source>
        <dbReference type="SAM" id="MobiDB-lite"/>
    </source>
</evidence>
<feature type="coiled-coil region" evidence="13">
    <location>
        <begin position="1094"/>
        <end position="1238"/>
    </location>
</feature>
<evidence type="ECO:0000313" key="16">
    <source>
        <dbReference type="EMBL" id="CAD8051795.1"/>
    </source>
</evidence>
<dbReference type="GO" id="GO:0030030">
    <property type="term" value="P:cell projection organization"/>
    <property type="evidence" value="ECO:0007669"/>
    <property type="project" value="UniProtKB-KW"/>
</dbReference>
<feature type="compositionally biased region" description="Low complexity" evidence="14">
    <location>
        <begin position="1882"/>
        <end position="1898"/>
    </location>
</feature>
<feature type="coiled-coil region" evidence="13">
    <location>
        <begin position="584"/>
        <end position="649"/>
    </location>
</feature>
<feature type="domain" description="EF-hand" evidence="15">
    <location>
        <begin position="862"/>
        <end position="897"/>
    </location>
</feature>
<dbReference type="PROSITE" id="PS50222">
    <property type="entry name" value="EF_HAND_2"/>
    <property type="match status" value="6"/>
</dbReference>
<feature type="coiled-coil region" evidence="13">
    <location>
        <begin position="389"/>
        <end position="432"/>
    </location>
</feature>
<dbReference type="PANTHER" id="PTHR18879:SF20">
    <property type="entry name" value="CENTROSOMAL PROTEIN OF 290 KDA"/>
    <property type="match status" value="1"/>
</dbReference>
<evidence type="ECO:0000256" key="9">
    <source>
        <dbReference type="ARBA" id="ARBA00023054"/>
    </source>
</evidence>
<feature type="domain" description="EF-hand" evidence="15">
    <location>
        <begin position="898"/>
        <end position="933"/>
    </location>
</feature>
<feature type="coiled-coil region" evidence="13">
    <location>
        <begin position="1387"/>
        <end position="1421"/>
    </location>
</feature>
<dbReference type="Pfam" id="PF13499">
    <property type="entry name" value="EF-hand_7"/>
    <property type="match status" value="3"/>
</dbReference>
<dbReference type="InterPro" id="IPR002048">
    <property type="entry name" value="EF_hand_dom"/>
</dbReference>
<evidence type="ECO:0000256" key="8">
    <source>
        <dbReference type="ARBA" id="ARBA00022837"/>
    </source>
</evidence>
<dbReference type="OMA" id="THARNHA"/>
<dbReference type="Proteomes" id="UP000688137">
    <property type="component" value="Unassembled WGS sequence"/>
</dbReference>
<feature type="domain" description="EF-hand" evidence="15">
    <location>
        <begin position="798"/>
        <end position="833"/>
    </location>
</feature>
<dbReference type="PANTHER" id="PTHR18879">
    <property type="entry name" value="CENTROSOMAL PROTEIN OF 290 KDA"/>
    <property type="match status" value="1"/>
</dbReference>
<keyword evidence="4" id="KW-0963">Cytoplasm</keyword>
<evidence type="ECO:0000256" key="1">
    <source>
        <dbReference type="ARBA" id="ARBA00004120"/>
    </source>
</evidence>
<dbReference type="InterPro" id="IPR026201">
    <property type="entry name" value="Cep290"/>
</dbReference>
<dbReference type="EMBL" id="CAJJDM010000014">
    <property type="protein sequence ID" value="CAD8051795.1"/>
    <property type="molecule type" value="Genomic_DNA"/>
</dbReference>
<dbReference type="FunFam" id="1.10.238.10:FF:000178">
    <property type="entry name" value="Calmodulin-2 A"/>
    <property type="match status" value="1"/>
</dbReference>
<reference evidence="16" key="1">
    <citation type="submission" date="2021-01" db="EMBL/GenBank/DDBJ databases">
        <authorList>
            <consortium name="Genoscope - CEA"/>
            <person name="William W."/>
        </authorList>
    </citation>
    <scope>NUCLEOTIDE SEQUENCE</scope>
</reference>
<keyword evidence="11" id="KW-0966">Cell projection</keyword>
<dbReference type="InterPro" id="IPR018247">
    <property type="entry name" value="EF_Hand_1_Ca_BS"/>
</dbReference>
<dbReference type="CDD" id="cd00051">
    <property type="entry name" value="EFh"/>
    <property type="match status" value="3"/>
</dbReference>
<dbReference type="GO" id="GO:0005509">
    <property type="term" value="F:calcium ion binding"/>
    <property type="evidence" value="ECO:0007669"/>
    <property type="project" value="InterPro"/>
</dbReference>
<comment type="subcellular location">
    <subcellularLocation>
        <location evidence="1">Cytoplasm</location>
        <location evidence="1">Cytoskeleton</location>
        <location evidence="1">Cilium basal body</location>
    </subcellularLocation>
    <subcellularLocation>
        <location evidence="2">Cytoplasm</location>
        <location evidence="2">Cytoskeleton</location>
        <location evidence="2">Microtubule organizing center</location>
        <location evidence="2">Centrosome</location>
    </subcellularLocation>
</comment>
<evidence type="ECO:0000256" key="13">
    <source>
        <dbReference type="SAM" id="Coils"/>
    </source>
</evidence>
<evidence type="ECO:0000313" key="17">
    <source>
        <dbReference type="Proteomes" id="UP000688137"/>
    </source>
</evidence>
<keyword evidence="7" id="KW-0970">Cilium biogenesis/degradation</keyword>
<organism evidence="16 17">
    <name type="scientific">Paramecium primaurelia</name>
    <dbReference type="NCBI Taxonomy" id="5886"/>
    <lineage>
        <taxon>Eukaryota</taxon>
        <taxon>Sar</taxon>
        <taxon>Alveolata</taxon>
        <taxon>Ciliophora</taxon>
        <taxon>Intramacronucleata</taxon>
        <taxon>Oligohymenophorea</taxon>
        <taxon>Peniculida</taxon>
        <taxon>Parameciidae</taxon>
        <taxon>Paramecium</taxon>
    </lineage>
</organism>
<evidence type="ECO:0000256" key="7">
    <source>
        <dbReference type="ARBA" id="ARBA00022794"/>
    </source>
</evidence>
<keyword evidence="9 13" id="KW-0175">Coiled coil</keyword>
<accession>A0A8S1KDK0</accession>
<keyword evidence="6" id="KW-0677">Repeat</keyword>
<proteinExistence type="inferred from homology"/>
<gene>
    <name evidence="16" type="ORF">PPRIM_AZ9-3.1.T0180336</name>
</gene>
<keyword evidence="8" id="KW-0106">Calcium</keyword>
<keyword evidence="17" id="KW-1185">Reference proteome</keyword>
<keyword evidence="10" id="KW-0206">Cytoskeleton</keyword>
<comment type="function">
    <text evidence="12">Plays a fundamental role in microtubule organizing center structure and function. Component of the infraciliary lattice (ICL) and the ciliary basal bodies.</text>
</comment>
<feature type="domain" description="EF-hand" evidence="15">
    <location>
        <begin position="673"/>
        <end position="708"/>
    </location>
</feature>
<evidence type="ECO:0000256" key="6">
    <source>
        <dbReference type="ARBA" id="ARBA00022737"/>
    </source>
</evidence>
<comment type="caution">
    <text evidence="16">The sequence shown here is derived from an EMBL/GenBank/DDBJ whole genome shotgun (WGS) entry which is preliminary data.</text>
</comment>
<feature type="coiled-coil region" evidence="13">
    <location>
        <begin position="139"/>
        <end position="316"/>
    </location>
</feature>
<evidence type="ECO:0000256" key="11">
    <source>
        <dbReference type="ARBA" id="ARBA00023273"/>
    </source>
</evidence>
<sequence>MSESENFKLRREIIQLKKQIEQLREDGRQKDQRIAFLEAEQEFHQGRYEEQKAKYNDCYTRMRELEKMVNRDDAYTKETLKSQLDKAKDDLEREKAAVQQYIDQLEKVKLENGNLMWQLTQLSLKYKDENIVKDEFHYRDEVQDNREKLKNLVEKTNALNQAIERLSAENRVLRKMAGVPDDYQFELDDVIQEGQLQVEKYRAQVIELEREVEELEEERARLRRKLREQVAGGEVNLEEFDSQSNNQLRKENQELRSKVKMLEEENAHIRQNQQDYGGMGMGTQQGIMKVTNDQMQEMMQKQQQELKEQLQEIVKTMKGQNFQETTQVKQSIIQQKQVVDTTGLDKLSVPPNPIPGAFGNYNDIKEGYSQRFNVRFPVDMSSAYGDSGMDQMQLKYELASLQLQNIETLRLLQQKEAEYTNLLQEVTTIKEDVKGKCLLVQDQLFVKYIEERDKFKVMYGEIQEKYKAQLDLNVEAKIKLAHYEDFMRDREKPKKELEDKLGEMSKRTAILDVNLIKLSRKYDALTEEYKQMKTSYTIVESESIAKEKELLEKIYNLITWKKSAEEHMKIMIKELKNSVPADEFNNLRQKLEYTQDKLANAQLKEAEFQKRIAVLESHEREAFERGERVRQLEEELVEIQLEEEVIKKRLQSFDPAFDKYVKIYQHIVEFIKIKNISVIEIFKLFDENGDNKISRNEFTTAIGNIGVPVTNEDMEIVFMFVDLDGTGQIEYQEFIRKLKRSGINLRKPEDQLLYQLYNAIKESGYDLRSAFQAFDTNCDNIISKTDMKEALTEMNIKHDQKAIDYIFRMADTSGDNQINYEEFYVLFDEIVKSELINQGKSIQLTLDIKYQIMCKLDQSIKDQRLTLLDVFNMIDRDGDQIITLMEFQALFRELEGGISPDLIRQLFDQMDLDRNGQISYNEMLNYLRTAKTEEEKYQKLQFIQQRTEQLKSLQETDLTLQKAKLENKGQTLEDRLKMKISILEMRERNAQQKCEVLLNQLTGTELKLKDTTKTLFELQNQMERSNDTFYKDREEKLMLLERLKGALSRDESEKLTKQIEQQRLTISDQNSAITTYRQLYDTAVMQTKSMKLTIEKIKNDSDTMQQTIKELQAISDQNMMIGKLYHHLMIARWHEAQTNQKYEKVLDELRKLKLQSESYDTTILKQSQEIIQQNTIFTEQIRSYEQQITELKLKILPTVTLQRVEEQAKRVKELSDMKSEVERQNRELRDRFYELQLKADYFDNYKEKLDNLERSLRQNNPDELSQQIIAVSQKLSDEKIELLRVRREMQVSAEKQEYYQRLNKQYTDTIKKLEYELAHADLDLRKREEDWRKRFYEQRKTIFAQLGLIEKDDMKEFSQKNTDASKMLIDVIQKKQKEQMQQQNEPTEQQQIENTQLQKRIQELEAQVKAKNIEIEGYIERQKIVAGGSVVFQQQQLEDYTKTLLAQEAEKVSVAGQQMLKAMQEIIKDKDRELERKEQQIEAMRQETLLHKKKDISEIQRLTDLLHKRDQAQQEASKMGNTNNYNNFSYLQQNQMSELQPVLIEKYQQQLSEKDRKIKDLELSFEAEKNALKKVKEELIKTIAIKEQLEISLENEKKLNESMQYVQKIEKLQNLVNEKNTQLASLKKTVVALKDEQFKIAGESMNKEQVYKTKEAKLNNNTTELETRLTKMVNDMKLLKEEIKDKQKKLEQLQEKEIQNRAQMTDLQKKNSELKAIIQAGGGKLEEQDQTVSNIQAKLQQFNQMSMEKVQLEREIQFLKQQGGTRELFDKDATLKPSTGLYFKTFPELLDTLKQYLMTKPKFDLLFEFKKLDKQSLYELPMAKFFEVLSNAGVKLKTRDQKLVIDTIKTKEENADYYFKFYYVYKGWSDNVVQTDQDDKSQQQQQQQQQIQQQQSQKFSLKNKK</sequence>
<feature type="coiled-coil region" evidence="13">
    <location>
        <begin position="1460"/>
        <end position="1494"/>
    </location>
</feature>
<evidence type="ECO:0000256" key="2">
    <source>
        <dbReference type="ARBA" id="ARBA00004300"/>
    </source>
</evidence>
<feature type="region of interest" description="Disordered" evidence="14">
    <location>
        <begin position="1875"/>
        <end position="1905"/>
    </location>
</feature>
<evidence type="ECO:0000256" key="4">
    <source>
        <dbReference type="ARBA" id="ARBA00022490"/>
    </source>
</evidence>
<evidence type="ECO:0000256" key="10">
    <source>
        <dbReference type="ARBA" id="ARBA00023212"/>
    </source>
</evidence>
<dbReference type="GO" id="GO:0005813">
    <property type="term" value="C:centrosome"/>
    <property type="evidence" value="ECO:0007669"/>
    <property type="project" value="UniProtKB-SubCell"/>
</dbReference>
<feature type="domain" description="EF-hand" evidence="15">
    <location>
        <begin position="709"/>
        <end position="744"/>
    </location>
</feature>
<feature type="coiled-coil region" evidence="13">
    <location>
        <begin position="980"/>
        <end position="1028"/>
    </location>
</feature>
<feature type="coiled-coil region" evidence="13">
    <location>
        <begin position="6"/>
        <end position="111"/>
    </location>
</feature>
<evidence type="ECO:0000256" key="12">
    <source>
        <dbReference type="ARBA" id="ARBA00025692"/>
    </source>
</evidence>
<protein>
    <recommendedName>
        <fullName evidence="15">EF-hand domain-containing protein</fullName>
    </recommendedName>
</protein>
<name>A0A8S1KDK0_PARPR</name>
<dbReference type="SMART" id="SM00054">
    <property type="entry name" value="EFh"/>
    <property type="match status" value="6"/>
</dbReference>
<evidence type="ECO:0000259" key="15">
    <source>
        <dbReference type="PROSITE" id="PS50222"/>
    </source>
</evidence>
<feature type="coiled-coil region" evidence="13">
    <location>
        <begin position="1662"/>
        <end position="1762"/>
    </location>
</feature>